<dbReference type="Pfam" id="PF01882">
    <property type="entry name" value="DUF58"/>
    <property type="match status" value="1"/>
</dbReference>
<proteinExistence type="predicted"/>
<evidence type="ECO:0000313" key="2">
    <source>
        <dbReference type="EMBL" id="SPD86880.1"/>
    </source>
</evidence>
<protein>
    <recommendedName>
        <fullName evidence="1">DUF58 domain-containing protein</fullName>
    </recommendedName>
</protein>
<dbReference type="KEGG" id="mgg:MPLG2_1850"/>
<dbReference type="PANTHER" id="PTHR33608">
    <property type="entry name" value="BLL2464 PROTEIN"/>
    <property type="match status" value="1"/>
</dbReference>
<evidence type="ECO:0000259" key="1">
    <source>
        <dbReference type="Pfam" id="PF01882"/>
    </source>
</evidence>
<reference evidence="2 3" key="1">
    <citation type="submission" date="2018-02" db="EMBL/GenBank/DDBJ databases">
        <authorList>
            <person name="Cohen D.B."/>
            <person name="Kent A.D."/>
        </authorList>
    </citation>
    <scope>NUCLEOTIDE SEQUENCE [LARGE SCALE GENOMIC DNA]</scope>
    <source>
        <strain evidence="2">1</strain>
    </source>
</reference>
<keyword evidence="3" id="KW-1185">Reference proteome</keyword>
<dbReference type="Proteomes" id="UP000238164">
    <property type="component" value="Chromosome 1"/>
</dbReference>
<accession>A0A2N9JFI3</accession>
<feature type="domain" description="DUF58" evidence="1">
    <location>
        <begin position="189"/>
        <end position="361"/>
    </location>
</feature>
<dbReference type="PANTHER" id="PTHR33608:SF14">
    <property type="entry name" value="POSSIBLE CONSERVED SECRETED PROTEIN"/>
    <property type="match status" value="1"/>
</dbReference>
<sequence length="429" mass="46235">MAAVRRAWHEAGRHEAALVAGIVLLLAGLAFGRADVALLGLPAMLGAVFARTRPAPAPLLVGEQPAADESLDGITSAIRVSGGELAHVRVTAPGHRTTEFVARLPTQGGRTFTLELASRRTGPQRTALADVRGYSDGWECEAPGVGDSTRLVLPTVTPLTRVPVPRRLRGLTGPRVSRRFGDGSELRDVHPFVPGDRLKRIDWRATARRSPDLDTLYVRRTFADAEAAVMLVVDSRDDVGPDVHTWRGFGESRVDEASSLDLARTAAASVAQALVAHGDRVGLVDLGRNVRALPPATGRRHLRRVLHGLALAAPAGEPSARVRGPQVPADAMIYLFSTMLDDAIAHLVRTWRSMGHPVVVVDTLPDVRPVSQPNLAIAWRIVGLERRLRLDGLAREGVPVVRWAASGRTRAAATLDALARVAARQRDWR</sequence>
<dbReference type="EMBL" id="LT985188">
    <property type="protein sequence ID" value="SPD86880.1"/>
    <property type="molecule type" value="Genomic_DNA"/>
</dbReference>
<gene>
    <name evidence="2" type="ORF">MPLG2_1850</name>
</gene>
<dbReference type="AlphaFoldDB" id="A0A2N9JFI3"/>
<organism evidence="2 3">
    <name type="scientific">Micropruina glycogenica</name>
    <dbReference type="NCBI Taxonomy" id="75385"/>
    <lineage>
        <taxon>Bacteria</taxon>
        <taxon>Bacillati</taxon>
        <taxon>Actinomycetota</taxon>
        <taxon>Actinomycetes</taxon>
        <taxon>Propionibacteriales</taxon>
        <taxon>Nocardioidaceae</taxon>
        <taxon>Micropruina</taxon>
    </lineage>
</organism>
<dbReference type="OrthoDB" id="9776116at2"/>
<dbReference type="RefSeq" id="WP_105185736.1">
    <property type="nucleotide sequence ID" value="NZ_BAAAGO010000014.1"/>
</dbReference>
<dbReference type="InterPro" id="IPR002881">
    <property type="entry name" value="DUF58"/>
</dbReference>
<evidence type="ECO:0000313" key="3">
    <source>
        <dbReference type="Proteomes" id="UP000238164"/>
    </source>
</evidence>
<name>A0A2N9JFI3_9ACTN</name>